<evidence type="ECO:0000256" key="1">
    <source>
        <dbReference type="ARBA" id="ARBA00022741"/>
    </source>
</evidence>
<dbReference type="GO" id="GO:0016020">
    <property type="term" value="C:membrane"/>
    <property type="evidence" value="ECO:0007669"/>
    <property type="project" value="TreeGrafter"/>
</dbReference>
<keyword evidence="2" id="KW-0067">ATP-binding</keyword>
<evidence type="ECO:0000256" key="2">
    <source>
        <dbReference type="ARBA" id="ARBA00022840"/>
    </source>
</evidence>
<proteinExistence type="predicted"/>
<keyword evidence="1" id="KW-0547">Nucleotide-binding</keyword>
<accession>A0A1M4XV54</accession>
<reference evidence="4 5" key="1">
    <citation type="submission" date="2016-11" db="EMBL/GenBank/DDBJ databases">
        <authorList>
            <person name="Jaros S."/>
            <person name="Januszkiewicz K."/>
            <person name="Wedrychowicz H."/>
        </authorList>
    </citation>
    <scope>NUCLEOTIDE SEQUENCE [LARGE SCALE GENOMIC DNA]</scope>
    <source>
        <strain evidence="4 5">DSM 26910</strain>
    </source>
</reference>
<dbReference type="InterPro" id="IPR042099">
    <property type="entry name" value="ANL_N_sf"/>
</dbReference>
<dbReference type="Pfam" id="PF00501">
    <property type="entry name" value="AMP-binding"/>
    <property type="match status" value="1"/>
</dbReference>
<sequence>MKTIIELFETTVANYPNNIYLWEKKDGKFQGTSYEETRVQVLKLAAGLISIGMQKGDRSGLVSDGRNDWIISELGMLYAGGINVPLSIRLQENELIFRLKHSGSKYIFVSGVHAAKVEAIRSSLPELEKIIFLDGKENPGENDINYSDLMQTGEEYLKTHAKEVDAVWKNIQPDDVANISYTSGTTADPKGIMLTHLNYAANVVQSNTLMELKSDWRTIAILPWDHAFAHTCCLYAFMYKGASIASVEVGKTPLETLKNIPKNIKEIKPTLMMSVPAFSKKFKQNIEGQIRKKGETLYKVFQFAIKVGYAHNGMGHNSGKGWRFFLKPLQWTFDKIFFKKIREGFGGELKFFIGGGALLDVELQRFFYAIGIPICQGYGLTEASPVISSNALHAIKFGSSGRLPKYLELKIMDDDGNELPIGQKGEIVIKGDNVMKGYWNNPDATADTIKDGWLHTGDMGYMGKDDFLYVLGRFKSLLIGNDGEKFSPEGIEEAIVDQSPYIQQMMLYNNQNPYTTAMVVPDIDAINRDLKKQNIEPGSEEGNKKSLEILSKEIQEYKKGGQYEDMFPERWLPAAFVVLPEAFSQENELMNTTMKMVRGKICDYFSKELEFLYTPLARNLTNDVNVAAIKKWNAK</sequence>
<name>A0A1M4XV54_9BACT</name>
<evidence type="ECO:0000313" key="4">
    <source>
        <dbReference type="EMBL" id="SHE97371.1"/>
    </source>
</evidence>
<gene>
    <name evidence="4" type="ORF">SAMN05444274_103134</name>
</gene>
<dbReference type="SUPFAM" id="SSF56801">
    <property type="entry name" value="Acetyl-CoA synthetase-like"/>
    <property type="match status" value="1"/>
</dbReference>
<evidence type="ECO:0000313" key="5">
    <source>
        <dbReference type="Proteomes" id="UP000184164"/>
    </source>
</evidence>
<dbReference type="STRING" id="1484053.SAMN05444274_103134"/>
<dbReference type="Gene3D" id="3.40.50.12780">
    <property type="entry name" value="N-terminal domain of ligase-like"/>
    <property type="match status" value="1"/>
</dbReference>
<evidence type="ECO:0000259" key="3">
    <source>
        <dbReference type="Pfam" id="PF00501"/>
    </source>
</evidence>
<dbReference type="GO" id="GO:0005524">
    <property type="term" value="F:ATP binding"/>
    <property type="evidence" value="ECO:0007669"/>
    <property type="project" value="UniProtKB-KW"/>
</dbReference>
<dbReference type="RefSeq" id="WP_073000136.1">
    <property type="nucleotide sequence ID" value="NZ_FQUM01000003.1"/>
</dbReference>
<protein>
    <submittedName>
        <fullName evidence="4">Long-chain acyl-CoA synthetase</fullName>
    </submittedName>
</protein>
<organism evidence="4 5">
    <name type="scientific">Mariniphaga anaerophila</name>
    <dbReference type="NCBI Taxonomy" id="1484053"/>
    <lineage>
        <taxon>Bacteria</taxon>
        <taxon>Pseudomonadati</taxon>
        <taxon>Bacteroidota</taxon>
        <taxon>Bacteroidia</taxon>
        <taxon>Marinilabiliales</taxon>
        <taxon>Prolixibacteraceae</taxon>
        <taxon>Mariniphaga</taxon>
    </lineage>
</organism>
<dbReference type="Proteomes" id="UP000184164">
    <property type="component" value="Unassembled WGS sequence"/>
</dbReference>
<dbReference type="EMBL" id="FQUM01000003">
    <property type="protein sequence ID" value="SHE97371.1"/>
    <property type="molecule type" value="Genomic_DNA"/>
</dbReference>
<dbReference type="OrthoDB" id="9803968at2"/>
<keyword evidence="5" id="KW-1185">Reference proteome</keyword>
<dbReference type="PANTHER" id="PTHR43272:SF33">
    <property type="entry name" value="AMP-BINDING DOMAIN-CONTAINING PROTEIN-RELATED"/>
    <property type="match status" value="1"/>
</dbReference>
<dbReference type="InterPro" id="IPR000873">
    <property type="entry name" value="AMP-dep_synth/lig_dom"/>
</dbReference>
<feature type="domain" description="AMP-dependent synthetase/ligase" evidence="3">
    <location>
        <begin position="8"/>
        <end position="439"/>
    </location>
</feature>
<dbReference type="PANTHER" id="PTHR43272">
    <property type="entry name" value="LONG-CHAIN-FATTY-ACID--COA LIGASE"/>
    <property type="match status" value="1"/>
</dbReference>
<dbReference type="GO" id="GO:0004467">
    <property type="term" value="F:long-chain fatty acid-CoA ligase activity"/>
    <property type="evidence" value="ECO:0007669"/>
    <property type="project" value="TreeGrafter"/>
</dbReference>
<dbReference type="Pfam" id="PF23562">
    <property type="entry name" value="AMP-binding_C_3"/>
    <property type="match status" value="1"/>
</dbReference>
<dbReference type="AlphaFoldDB" id="A0A1M4XV54"/>